<dbReference type="EMBL" id="ATAE01000031">
    <property type="protein sequence ID" value="ERN52816.1"/>
    <property type="molecule type" value="Genomic_DNA"/>
</dbReference>
<protein>
    <recommendedName>
        <fullName evidence="6">Phage minor structural protein, N-terminal region</fullName>
    </recommendedName>
</protein>
<evidence type="ECO:0000313" key="5">
    <source>
        <dbReference type="Proteomes" id="UP000017170"/>
    </source>
</evidence>
<evidence type="ECO:0008006" key="6">
    <source>
        <dbReference type="Google" id="ProtNLM"/>
    </source>
</evidence>
<feature type="domain" description="Prophage endopeptidase tail N-terminal" evidence="3">
    <location>
        <begin position="59"/>
        <end position="130"/>
    </location>
</feature>
<dbReference type="NCBIfam" id="TIGR01665">
    <property type="entry name" value="put_anti_recept"/>
    <property type="match status" value="1"/>
</dbReference>
<reference evidence="4 5" key="1">
    <citation type="journal article" date="2013" name="Genome Announc.">
        <title>Genome Sequence of the Extreme Obligate Alkaliphile Bacillus marmarensis Strain DSM 21297.</title>
        <authorList>
            <person name="Wernick D.G."/>
            <person name="Choi K.Y."/>
            <person name="Tat C.A."/>
            <person name="Lafontaine Rivera J.G."/>
            <person name="Liao J.C."/>
        </authorList>
    </citation>
    <scope>NUCLEOTIDE SEQUENCE [LARGE SCALE GENOMIC DNA]</scope>
    <source>
        <strain evidence="4 5">DSM 21297</strain>
    </source>
</reference>
<dbReference type="PATRIC" id="fig|1188261.3.peg.2240"/>
<dbReference type="AlphaFoldDB" id="U6SQA9"/>
<feature type="coiled-coil region" evidence="1">
    <location>
        <begin position="434"/>
        <end position="482"/>
    </location>
</feature>
<evidence type="ECO:0000259" key="3">
    <source>
        <dbReference type="Pfam" id="PF18994"/>
    </source>
</evidence>
<organism evidence="4 5">
    <name type="scientific">Alkalihalophilus marmarensis DSM 21297</name>
    <dbReference type="NCBI Taxonomy" id="1188261"/>
    <lineage>
        <taxon>Bacteria</taxon>
        <taxon>Bacillati</taxon>
        <taxon>Bacillota</taxon>
        <taxon>Bacilli</taxon>
        <taxon>Bacillales</taxon>
        <taxon>Bacillaceae</taxon>
        <taxon>Alkalihalophilus</taxon>
    </lineage>
</organism>
<evidence type="ECO:0000259" key="2">
    <source>
        <dbReference type="Pfam" id="PF06605"/>
    </source>
</evidence>
<sequence length="766" mass="84278">MSTKRSPIWIYDKDEILRLILLPADPYTKMSTQGMEIQQMASMFYGSEVPPAPPAEDRTIPYFNGRYTEQLNGEVSLEFEVPADHENVGYIENDGRAVIRDHDGNFVEFIIRTPTDINDGNVPRKQVFAEGGDYELIDDFISGYQANEVTLSTALSTVLQATRWRVGRVANLGRYNVNLKDITVKEAVMQLLDLFGGEVRYRIEIDGNQVVRRYIDIEEQRGLRIEKTFVFGKDIIDVERVTESEGIKTALYGRGASGENDGPRLTFADVEWSVANGDPVDKPRGQSWVGDQQALQNWGYDRGRKHRFGMYDGQEEDAGELLLATWNDLQKRNKPFTSYRLNVLTLENYTGYEHERVRLGDIVGGVDKFLKPRMEVEATVVAYVLDLNDPSASEITLDNYRNVFAGSLRLTDLERTLNDKQGNWDNKETPEGAQDKANKVLEEAQRKIDEAQLRIDEAYLEIERTEQRLEDAKKELEDAMLEIEVGGITIEEAEQKIMDVISNPQDYEGYFSGDVAARNLVLTGSVISSGATITGTITASKATFMSATMDRGRIISATIQDATITGQLSSSQATFLDATMRRGTIIDATMQNAVITGELVGVTGTFVGTLTGARIQSGSTIQVGTNAYIGQHLHLGYTFTDTSYKAIFFRGSGTGGSRIESPAGSDNISILAPLSNLIFNGAYGISLTTNSGYSVNVNGSPVMTQGTSILDSQLPAVITGVNRLQLTYQGGVAGTLPGGSIVYGARNGVQGIYAYINGTWVTLGTA</sequence>
<dbReference type="InterPro" id="IPR044051">
    <property type="entry name" value="Prophage_tail_N"/>
</dbReference>
<name>U6SQA9_9BACI</name>
<comment type="caution">
    <text evidence="4">The sequence shown here is derived from an EMBL/GenBank/DDBJ whole genome shotgun (WGS) entry which is preliminary data.</text>
</comment>
<dbReference type="Pfam" id="PF18994">
    <property type="entry name" value="Prophage_tailD1"/>
    <property type="match status" value="1"/>
</dbReference>
<evidence type="ECO:0000313" key="4">
    <source>
        <dbReference type="EMBL" id="ERN52816.1"/>
    </source>
</evidence>
<accession>U6SQA9</accession>
<feature type="domain" description="Tail spike" evidence="2">
    <location>
        <begin position="134"/>
        <end position="401"/>
    </location>
</feature>
<gene>
    <name evidence="4" type="ORF">A33I_14060</name>
</gene>
<evidence type="ECO:0000256" key="1">
    <source>
        <dbReference type="SAM" id="Coils"/>
    </source>
</evidence>
<dbReference type="InterPro" id="IPR007119">
    <property type="entry name" value="Phage_tail_spike_N"/>
</dbReference>
<proteinExistence type="predicted"/>
<keyword evidence="5" id="KW-1185">Reference proteome</keyword>
<dbReference type="Pfam" id="PF06605">
    <property type="entry name" value="Prophage_tail"/>
    <property type="match status" value="1"/>
</dbReference>
<dbReference type="RefSeq" id="WP_022628443.1">
    <property type="nucleotide sequence ID" value="NZ_ATAE01000031.1"/>
</dbReference>
<keyword evidence="1" id="KW-0175">Coiled coil</keyword>
<dbReference type="InterPro" id="IPR010572">
    <property type="entry name" value="Tail_dom"/>
</dbReference>
<dbReference type="Proteomes" id="UP000017170">
    <property type="component" value="Unassembled WGS sequence"/>
</dbReference>